<dbReference type="Gene3D" id="3.30.830.10">
    <property type="entry name" value="Metalloenzyme, LuxS/M16 peptidase-like"/>
    <property type="match status" value="4"/>
</dbReference>
<dbReference type="PROSITE" id="PS51257">
    <property type="entry name" value="PROKAR_LIPOPROTEIN"/>
    <property type="match status" value="1"/>
</dbReference>
<evidence type="ECO:0000256" key="7">
    <source>
        <dbReference type="ARBA" id="ARBA00023049"/>
    </source>
</evidence>
<comment type="cofactor">
    <cofactor evidence="1">
        <name>Zn(2+)</name>
        <dbReference type="ChEBI" id="CHEBI:29105"/>
    </cofactor>
</comment>
<dbReference type="SUPFAM" id="SSF63411">
    <property type="entry name" value="LuxS/MPP-like metallohydrolase"/>
    <property type="match status" value="4"/>
</dbReference>
<feature type="chain" id="PRO_5046967145" evidence="9">
    <location>
        <begin position="22"/>
        <end position="933"/>
    </location>
</feature>
<comment type="caution">
    <text evidence="12">The sequence shown here is derived from an EMBL/GenBank/DDBJ whole genome shotgun (WGS) entry which is preliminary data.</text>
</comment>
<keyword evidence="5" id="KW-0378">Hydrolase</keyword>
<evidence type="ECO:0000256" key="3">
    <source>
        <dbReference type="ARBA" id="ARBA00022670"/>
    </source>
</evidence>
<dbReference type="PANTHER" id="PTHR43690:SF17">
    <property type="entry name" value="PROTEIN YHJJ"/>
    <property type="match status" value="1"/>
</dbReference>
<dbReference type="InterPro" id="IPR007863">
    <property type="entry name" value="Peptidase_M16_C"/>
</dbReference>
<dbReference type="Proteomes" id="UP000606498">
    <property type="component" value="Unassembled WGS sequence"/>
</dbReference>
<keyword evidence="4" id="KW-0479">Metal-binding</keyword>
<reference evidence="13" key="1">
    <citation type="journal article" date="2019" name="Int. J. Syst. Evol. Microbiol.">
        <title>The Global Catalogue of Microorganisms (GCM) 10K type strain sequencing project: providing services to taxonomists for standard genome sequencing and annotation.</title>
        <authorList>
            <consortium name="The Broad Institute Genomics Platform"/>
            <consortium name="The Broad Institute Genome Sequencing Center for Infectious Disease"/>
            <person name="Wu L."/>
            <person name="Ma J."/>
        </authorList>
    </citation>
    <scope>NUCLEOTIDE SEQUENCE [LARGE SCALE GENOMIC DNA]</scope>
    <source>
        <strain evidence="13">CGMCC 1.16033</strain>
    </source>
</reference>
<dbReference type="InterPro" id="IPR050626">
    <property type="entry name" value="Peptidase_M16"/>
</dbReference>
<evidence type="ECO:0000256" key="9">
    <source>
        <dbReference type="SAM" id="SignalP"/>
    </source>
</evidence>
<dbReference type="Pfam" id="PF05193">
    <property type="entry name" value="Peptidase_M16_C"/>
    <property type="match status" value="2"/>
</dbReference>
<keyword evidence="6" id="KW-0862">Zinc</keyword>
<dbReference type="InterPro" id="IPR001431">
    <property type="entry name" value="Pept_M16_Zn_BS"/>
</dbReference>
<dbReference type="InterPro" id="IPR011765">
    <property type="entry name" value="Pept_M16_N"/>
</dbReference>
<name>A0ABQ1T6T5_9GAMM</name>
<feature type="domain" description="Peptidase M16 C-terminal" evidence="11">
    <location>
        <begin position="688"/>
        <end position="863"/>
    </location>
</feature>
<evidence type="ECO:0000259" key="10">
    <source>
        <dbReference type="Pfam" id="PF00675"/>
    </source>
</evidence>
<protein>
    <submittedName>
        <fullName evidence="12">Zinc protease PqqL</fullName>
    </submittedName>
</protein>
<evidence type="ECO:0000256" key="1">
    <source>
        <dbReference type="ARBA" id="ARBA00001947"/>
    </source>
</evidence>
<feature type="domain" description="Peptidase M16 N-terminal" evidence="10">
    <location>
        <begin position="53"/>
        <end position="174"/>
    </location>
</feature>
<dbReference type="RefSeq" id="WP_167387685.1">
    <property type="nucleotide sequence ID" value="NZ_BMKO01000006.1"/>
</dbReference>
<evidence type="ECO:0000256" key="2">
    <source>
        <dbReference type="ARBA" id="ARBA00007261"/>
    </source>
</evidence>
<evidence type="ECO:0000313" key="13">
    <source>
        <dbReference type="Proteomes" id="UP000606498"/>
    </source>
</evidence>
<evidence type="ECO:0000256" key="4">
    <source>
        <dbReference type="ARBA" id="ARBA00022723"/>
    </source>
</evidence>
<keyword evidence="3 12" id="KW-0645">Protease</keyword>
<dbReference type="GO" id="GO:0006508">
    <property type="term" value="P:proteolysis"/>
    <property type="evidence" value="ECO:0007669"/>
    <property type="project" value="UniProtKB-KW"/>
</dbReference>
<gene>
    <name evidence="12" type="primary">pqqL</name>
    <name evidence="12" type="ORF">GCM10011520_25780</name>
</gene>
<evidence type="ECO:0000313" key="12">
    <source>
        <dbReference type="EMBL" id="GGE84170.1"/>
    </source>
</evidence>
<evidence type="ECO:0000256" key="5">
    <source>
        <dbReference type="ARBA" id="ARBA00022801"/>
    </source>
</evidence>
<proteinExistence type="inferred from homology"/>
<evidence type="ECO:0000256" key="6">
    <source>
        <dbReference type="ARBA" id="ARBA00022833"/>
    </source>
</evidence>
<keyword evidence="9" id="KW-0732">Signal</keyword>
<keyword evidence="13" id="KW-1185">Reference proteome</keyword>
<feature type="domain" description="Peptidase M16 C-terminal" evidence="11">
    <location>
        <begin position="213"/>
        <end position="392"/>
    </location>
</feature>
<dbReference type="PANTHER" id="PTHR43690">
    <property type="entry name" value="NARDILYSIN"/>
    <property type="match status" value="1"/>
</dbReference>
<sequence>MKKLYLAVIVGTLLMTGCSQPVVPQSASPEVMNTLSLRSGIEQGQLANGMRYVFAHNEHSGERVSLQLIVHSGSLDEADDQQGIAHLVEHMAFNGTKAFPGNAIIEHQEALGMAFGRDVNAMTEYHTTSYFLHLPNNSLPMLTEGFNMLSQQAFELEFDAAELEKERPVVEEEWRGGRNMMARMGTENRAILLQGSRYAERNPIGDMELVRHVDAGRIKDFWETWYHPNNMTLVIVGNTDKATILPLLNQFFAAKPAAELPQRAEITLPLNNTLQLASIEDDEITTEVVSISLRGVQAEVMDTASLRGELINELAMAMLSKRLNETYQTDGEYITRMVAASQPLIPGYNNNRIIAILKDKQYAQGFSELFTQLSRYKHHGFEATDLEVAKANTLQRYRQIAEGQANATNNRLLMAIFNQIRSQSPLFDPSGKFQRAEQLLGKITLDEINRYFADMLDERAPTAIVQLNPKNHDALPGEGDVRQLWLETMANPPSVATKSAQIKPLFEARPDKVEPVSHQEINNTHIWRFANGASVWFLPSQETENQLMIRWQGLGGSTHLPQAQQRAAQLSAQNLGLFGYGGHSASELAVANAGKQIRQMATVSATEHMLFGNTDRHSLEAWLQNLNLRLTKPQTDDAVWQSRKNLIERGLKNRTATAAGQFNHAIDAIRYQALPIMLPMQEQELAQITAEQLLQAWQAIFGHAADHQLVIVGDAEPEEVLDLASRYIGHLPKGIARTDKVLPAFGEGKHDIRIQAGKEPVGLTTVLFNVAYPYSVDAEQQAQLLSRIIGTRLREALRESAGGVYSPRFGIRLDRERQQAYGMISYSHQPQRGDELRKLASDVISKVLSEGITDRELAQVKQQFQSSLAPEVLTDRHRFSTLVDNARFNRFERLPEDYLNWLEQVTKEELDALAQVVLTSPNQIDARLTPELN</sequence>
<dbReference type="EMBL" id="BMKO01000006">
    <property type="protein sequence ID" value="GGE84170.1"/>
    <property type="molecule type" value="Genomic_DNA"/>
</dbReference>
<keyword evidence="7" id="KW-0482">Metalloprotease</keyword>
<comment type="similarity">
    <text evidence="2 8">Belongs to the peptidase M16 family.</text>
</comment>
<dbReference type="GO" id="GO:0008233">
    <property type="term" value="F:peptidase activity"/>
    <property type="evidence" value="ECO:0007669"/>
    <property type="project" value="UniProtKB-KW"/>
</dbReference>
<dbReference type="InterPro" id="IPR011249">
    <property type="entry name" value="Metalloenz_LuxS/M16"/>
</dbReference>
<organism evidence="12 13">
    <name type="scientific">Shewanella carassii</name>
    <dbReference type="NCBI Taxonomy" id="1987584"/>
    <lineage>
        <taxon>Bacteria</taxon>
        <taxon>Pseudomonadati</taxon>
        <taxon>Pseudomonadota</taxon>
        <taxon>Gammaproteobacteria</taxon>
        <taxon>Alteromonadales</taxon>
        <taxon>Shewanellaceae</taxon>
        <taxon>Shewanella</taxon>
    </lineage>
</organism>
<accession>A0ABQ1T6T5</accession>
<feature type="signal peptide" evidence="9">
    <location>
        <begin position="1"/>
        <end position="21"/>
    </location>
</feature>
<evidence type="ECO:0000256" key="8">
    <source>
        <dbReference type="RuleBase" id="RU004447"/>
    </source>
</evidence>
<evidence type="ECO:0000259" key="11">
    <source>
        <dbReference type="Pfam" id="PF05193"/>
    </source>
</evidence>
<dbReference type="Pfam" id="PF00675">
    <property type="entry name" value="Peptidase_M16"/>
    <property type="match status" value="1"/>
</dbReference>
<dbReference type="PROSITE" id="PS00143">
    <property type="entry name" value="INSULINASE"/>
    <property type="match status" value="1"/>
</dbReference>